<comment type="catalytic activity">
    <reaction evidence="6">
        <text>thymidine + phosphate = 2-deoxy-alpha-D-ribose 1-phosphate + thymine</text>
        <dbReference type="Rhea" id="RHEA:16037"/>
        <dbReference type="ChEBI" id="CHEBI:17748"/>
        <dbReference type="ChEBI" id="CHEBI:17821"/>
        <dbReference type="ChEBI" id="CHEBI:43474"/>
        <dbReference type="ChEBI" id="CHEBI:57259"/>
        <dbReference type="EC" id="2.4.2.4"/>
    </reaction>
</comment>
<dbReference type="InterPro" id="IPR017459">
    <property type="entry name" value="Glycosyl_Trfase_fam3_N_dom"/>
</dbReference>
<dbReference type="InterPro" id="IPR036320">
    <property type="entry name" value="Glycosyl_Trfase_fam3_N_dom_sf"/>
</dbReference>
<dbReference type="SUPFAM" id="SSF52418">
    <property type="entry name" value="Nucleoside phosphorylase/phosphoribosyltransferase catalytic domain"/>
    <property type="match status" value="1"/>
</dbReference>
<gene>
    <name evidence="8" type="ORF">SAMN04488509_10326</name>
</gene>
<dbReference type="Gene3D" id="3.40.1030.10">
    <property type="entry name" value="Nucleoside phosphorylase/phosphoribosyltransferase catalytic domain"/>
    <property type="match status" value="1"/>
</dbReference>
<dbReference type="RefSeq" id="WP_091240998.1">
    <property type="nucleotide sequence ID" value="NZ_FNAG01000003.1"/>
</dbReference>
<dbReference type="GO" id="GO:0006213">
    <property type="term" value="P:pyrimidine nucleoside metabolic process"/>
    <property type="evidence" value="ECO:0007669"/>
    <property type="project" value="InterPro"/>
</dbReference>
<dbReference type="Gene3D" id="3.90.1170.30">
    <property type="entry name" value="Pyrimidine nucleoside phosphorylase-like, C-terminal domain"/>
    <property type="match status" value="1"/>
</dbReference>
<dbReference type="OrthoDB" id="341217at2"/>
<dbReference type="AlphaFoldDB" id="A0A1G6VDL3"/>
<evidence type="ECO:0000313" key="9">
    <source>
        <dbReference type="Proteomes" id="UP000199603"/>
    </source>
</evidence>
<dbReference type="EC" id="2.4.2.4" evidence="3"/>
<dbReference type="FunFam" id="3.40.1030.10:FF:000003">
    <property type="entry name" value="Pyrimidine-nucleoside phosphorylase"/>
    <property type="match status" value="1"/>
</dbReference>
<protein>
    <recommendedName>
        <fullName evidence="3">thymidine phosphorylase</fullName>
        <ecNumber evidence="3">2.4.2.4</ecNumber>
    </recommendedName>
</protein>
<organism evidence="8 9">
    <name type="scientific">Aquimonas voraii</name>
    <dbReference type="NCBI Taxonomy" id="265719"/>
    <lineage>
        <taxon>Bacteria</taxon>
        <taxon>Pseudomonadati</taxon>
        <taxon>Pseudomonadota</taxon>
        <taxon>Gammaproteobacteria</taxon>
        <taxon>Lysobacterales</taxon>
        <taxon>Lysobacteraceae</taxon>
        <taxon>Aquimonas</taxon>
    </lineage>
</organism>
<evidence type="ECO:0000259" key="7">
    <source>
        <dbReference type="SMART" id="SM00941"/>
    </source>
</evidence>
<evidence type="ECO:0000256" key="2">
    <source>
        <dbReference type="ARBA" id="ARBA00011738"/>
    </source>
</evidence>
<dbReference type="Proteomes" id="UP000199603">
    <property type="component" value="Unassembled WGS sequence"/>
</dbReference>
<name>A0A1G6VDL3_9GAMM</name>
<dbReference type="PANTHER" id="PTHR10515:SF0">
    <property type="entry name" value="THYMIDINE PHOSPHORYLASE"/>
    <property type="match status" value="1"/>
</dbReference>
<dbReference type="NCBIfam" id="NF004490">
    <property type="entry name" value="PRK05820.1"/>
    <property type="match status" value="1"/>
</dbReference>
<dbReference type="Gene3D" id="1.20.970.10">
    <property type="entry name" value="Transferase, Pyrimidine Nucleoside Phosphorylase, Chain C"/>
    <property type="match status" value="1"/>
</dbReference>
<keyword evidence="4" id="KW-0328">Glycosyltransferase</keyword>
<dbReference type="InterPro" id="IPR000312">
    <property type="entry name" value="Glycosyl_Trfase_fam3"/>
</dbReference>
<dbReference type="SUPFAM" id="SSF47648">
    <property type="entry name" value="Nucleoside phosphorylase/phosphoribosyltransferase N-terminal domain"/>
    <property type="match status" value="1"/>
</dbReference>
<evidence type="ECO:0000256" key="3">
    <source>
        <dbReference type="ARBA" id="ARBA00011892"/>
    </source>
</evidence>
<dbReference type="InterPro" id="IPR035902">
    <property type="entry name" value="Nuc_phospho_transferase"/>
</dbReference>
<evidence type="ECO:0000256" key="6">
    <source>
        <dbReference type="ARBA" id="ARBA00048550"/>
    </source>
</evidence>
<dbReference type="GO" id="GO:0006206">
    <property type="term" value="P:pyrimidine nucleobase metabolic process"/>
    <property type="evidence" value="ECO:0007669"/>
    <property type="project" value="InterPro"/>
</dbReference>
<sequence length="493" mass="51778">MHAAPFRFDSLIAAKREGRSVLASEWCEVAQGLADGRLDDAQAGALAMAVCLRGLSPRETRDLTASMRDSGRVLNWPALGVHAPVLDKHSTGGVGDCLSLVLAPVLAACGAAVPMVSGRGLGHTGGTLDKLEALPGLRTELSLEQFASCVRRQGLAIVSASRELAPADQRLYAIRDRTATVDSLPLIVSSILSKKLAAGVQHLLLDLKLGSGAIFRERGESEALAQALVATAQALGLGCELAFSDMDQPLANAAGNALELDAVARVLRGEDTRSRLYRLNLAFCARLLLHGGLCEDEAEAQARVHWALCSGQAAARFEAMVRVMGGPAEALSAPHRWREQAPCVGDLVAADDGVLARIDTRALGQVCLQLGAGRGAADARIDPRVGLSDILEVGGRVRRGDPLLRIHAASASALEAARQALLPALQLSERIPEPRPLLHGWLEPSPEAFANAQSEACAAQRACRDCAEPGCRGPQALAASRAQSRCRDAALLA</sequence>
<dbReference type="SMART" id="SM00941">
    <property type="entry name" value="PYNP_C"/>
    <property type="match status" value="1"/>
</dbReference>
<dbReference type="SUPFAM" id="SSF54680">
    <property type="entry name" value="Pyrimidine nucleoside phosphorylase C-terminal domain"/>
    <property type="match status" value="1"/>
</dbReference>
<dbReference type="PIRSF" id="PIRSF000478">
    <property type="entry name" value="TP_PyNP"/>
    <property type="match status" value="1"/>
</dbReference>
<feature type="domain" description="Pyrimidine nucleoside phosphorylase C-terminal" evidence="7">
    <location>
        <begin position="354"/>
        <end position="428"/>
    </location>
</feature>
<dbReference type="InterPro" id="IPR018090">
    <property type="entry name" value="Pyrmidine_PPas_bac/euk"/>
</dbReference>
<keyword evidence="9" id="KW-1185">Reference proteome</keyword>
<dbReference type="InterPro" id="IPR000053">
    <property type="entry name" value="Thymidine/pyrmidine_PPase"/>
</dbReference>
<keyword evidence="5" id="KW-0808">Transferase</keyword>
<dbReference type="EMBL" id="FNAG01000003">
    <property type="protein sequence ID" value="SDD51712.1"/>
    <property type="molecule type" value="Genomic_DNA"/>
</dbReference>
<proteinExistence type="inferred from homology"/>
<evidence type="ECO:0000256" key="5">
    <source>
        <dbReference type="ARBA" id="ARBA00022679"/>
    </source>
</evidence>
<dbReference type="Pfam" id="PF00591">
    <property type="entry name" value="Glycos_transf_3"/>
    <property type="match status" value="1"/>
</dbReference>
<dbReference type="Pfam" id="PF02885">
    <property type="entry name" value="Glycos_trans_3N"/>
    <property type="match status" value="1"/>
</dbReference>
<dbReference type="InterPro" id="IPR013102">
    <property type="entry name" value="PYNP_C"/>
</dbReference>
<dbReference type="GO" id="GO:0004645">
    <property type="term" value="F:1,4-alpha-oligoglucan phosphorylase activity"/>
    <property type="evidence" value="ECO:0007669"/>
    <property type="project" value="InterPro"/>
</dbReference>
<evidence type="ECO:0000256" key="4">
    <source>
        <dbReference type="ARBA" id="ARBA00022676"/>
    </source>
</evidence>
<dbReference type="GO" id="GO:0009032">
    <property type="term" value="F:thymidine phosphorylase activity"/>
    <property type="evidence" value="ECO:0007669"/>
    <property type="project" value="UniProtKB-EC"/>
</dbReference>
<dbReference type="PROSITE" id="PS00647">
    <property type="entry name" value="THYMID_PHOSPHORYLASE"/>
    <property type="match status" value="1"/>
</dbReference>
<accession>A0A1G6VDL3</accession>
<evidence type="ECO:0000313" key="8">
    <source>
        <dbReference type="EMBL" id="SDD51712.1"/>
    </source>
</evidence>
<dbReference type="PANTHER" id="PTHR10515">
    <property type="entry name" value="THYMIDINE PHOSPHORYLASE"/>
    <property type="match status" value="1"/>
</dbReference>
<comment type="subunit">
    <text evidence="2">Homodimer.</text>
</comment>
<dbReference type="GO" id="GO:0005829">
    <property type="term" value="C:cytosol"/>
    <property type="evidence" value="ECO:0007669"/>
    <property type="project" value="TreeGrafter"/>
</dbReference>
<reference evidence="8 9" key="1">
    <citation type="submission" date="2016-10" db="EMBL/GenBank/DDBJ databases">
        <authorList>
            <person name="de Groot N.N."/>
        </authorList>
    </citation>
    <scope>NUCLEOTIDE SEQUENCE [LARGE SCALE GENOMIC DNA]</scope>
    <source>
        <strain evidence="8 9">DSM 16957</strain>
    </source>
</reference>
<dbReference type="InterPro" id="IPR017872">
    <property type="entry name" value="Pyrmidine_PPase_CS"/>
</dbReference>
<dbReference type="STRING" id="265719.SAMN04488509_10326"/>
<evidence type="ECO:0000256" key="1">
    <source>
        <dbReference type="ARBA" id="ARBA00006915"/>
    </source>
</evidence>
<dbReference type="InterPro" id="IPR036566">
    <property type="entry name" value="PYNP-like_C_sf"/>
</dbReference>
<dbReference type="NCBIfam" id="TIGR02644">
    <property type="entry name" value="Y_phosphoryl"/>
    <property type="match status" value="1"/>
</dbReference>
<comment type="similarity">
    <text evidence="1">Belongs to the thymidine/pyrimidine-nucleoside phosphorylase family.</text>
</comment>
<dbReference type="Pfam" id="PF07831">
    <property type="entry name" value="PYNP_C"/>
    <property type="match status" value="1"/>
</dbReference>